<comment type="similarity">
    <text evidence="1">Belongs to the prokaryotic/mitochondrial release factor family.</text>
</comment>
<name>A0A425Y2M3_9BACT</name>
<evidence type="ECO:0000259" key="3">
    <source>
        <dbReference type="Pfam" id="PF00472"/>
    </source>
</evidence>
<dbReference type="GO" id="GO:0004045">
    <property type="term" value="F:peptidyl-tRNA hydrolase activity"/>
    <property type="evidence" value="ECO:0007669"/>
    <property type="project" value="UniProtKB-EC"/>
</dbReference>
<dbReference type="NCBIfam" id="NF006718">
    <property type="entry name" value="PRK09256.1"/>
    <property type="match status" value="1"/>
</dbReference>
<dbReference type="Pfam" id="PF00472">
    <property type="entry name" value="RF-1"/>
    <property type="match status" value="1"/>
</dbReference>
<dbReference type="InterPro" id="IPR000352">
    <property type="entry name" value="Pep_chain_release_fac_I"/>
</dbReference>
<dbReference type="EMBL" id="QQWG01000006">
    <property type="protein sequence ID" value="RRG22066.1"/>
    <property type="molecule type" value="Genomic_DNA"/>
</dbReference>
<keyword evidence="4" id="KW-0378">Hydrolase</keyword>
<reference evidence="4 5" key="1">
    <citation type="submission" date="2018-07" db="EMBL/GenBank/DDBJ databases">
        <title>Draft genome sequence of Ancylomarina sp. M1P.</title>
        <authorList>
            <person name="Yadav S."/>
            <person name="Villanueva L."/>
            <person name="Damste J.S.S."/>
        </authorList>
    </citation>
    <scope>NUCLEOTIDE SEQUENCE [LARGE SCALE GENOMIC DNA]</scope>
    <source>
        <strain evidence="4 5">M1P</strain>
    </source>
</reference>
<dbReference type="EC" id="3.1.1.29" evidence="4"/>
<feature type="region of interest" description="Disordered" evidence="2">
    <location>
        <begin position="103"/>
        <end position="140"/>
    </location>
</feature>
<feature type="compositionally biased region" description="Basic and acidic residues" evidence="2">
    <location>
        <begin position="125"/>
        <end position="140"/>
    </location>
</feature>
<protein>
    <submittedName>
        <fullName evidence="4">Aminoacyl-tRNA hydrolase</fullName>
        <ecNumber evidence="4">3.1.1.29</ecNumber>
    </submittedName>
</protein>
<organism evidence="4 5">
    <name type="scientific">Ancylomarina euxinus</name>
    <dbReference type="NCBI Taxonomy" id="2283627"/>
    <lineage>
        <taxon>Bacteria</taxon>
        <taxon>Pseudomonadati</taxon>
        <taxon>Bacteroidota</taxon>
        <taxon>Bacteroidia</taxon>
        <taxon>Marinilabiliales</taxon>
        <taxon>Marinifilaceae</taxon>
        <taxon>Ancylomarina</taxon>
    </lineage>
</organism>
<feature type="compositionally biased region" description="Basic residues" evidence="2">
    <location>
        <begin position="103"/>
        <end position="117"/>
    </location>
</feature>
<dbReference type="GO" id="GO:0043022">
    <property type="term" value="F:ribosome binding"/>
    <property type="evidence" value="ECO:0007669"/>
    <property type="project" value="TreeGrafter"/>
</dbReference>
<keyword evidence="5" id="KW-1185">Reference proteome</keyword>
<dbReference type="InterPro" id="IPR045853">
    <property type="entry name" value="Pep_chain_release_fac_I_sf"/>
</dbReference>
<feature type="domain" description="Prokaryotic-type class I peptide chain release factors" evidence="3">
    <location>
        <begin position="14"/>
        <end position="134"/>
    </location>
</feature>
<dbReference type="PANTHER" id="PTHR47814">
    <property type="entry name" value="PEPTIDYL-TRNA HYDROLASE ARFB"/>
    <property type="match status" value="1"/>
</dbReference>
<evidence type="ECO:0000313" key="4">
    <source>
        <dbReference type="EMBL" id="RRG22066.1"/>
    </source>
</evidence>
<evidence type="ECO:0000313" key="5">
    <source>
        <dbReference type="Proteomes" id="UP000285794"/>
    </source>
</evidence>
<dbReference type="GO" id="GO:0072344">
    <property type="term" value="P:rescue of stalled ribosome"/>
    <property type="evidence" value="ECO:0007669"/>
    <property type="project" value="TreeGrafter"/>
</dbReference>
<proteinExistence type="inferred from homology"/>
<dbReference type="AlphaFoldDB" id="A0A425Y2M3"/>
<evidence type="ECO:0000256" key="1">
    <source>
        <dbReference type="ARBA" id="ARBA00010835"/>
    </source>
</evidence>
<dbReference type="OrthoDB" id="9815709at2"/>
<evidence type="ECO:0000256" key="2">
    <source>
        <dbReference type="SAM" id="MobiDB-lite"/>
    </source>
</evidence>
<dbReference type="SUPFAM" id="SSF75620">
    <property type="entry name" value="Release factor"/>
    <property type="match status" value="1"/>
</dbReference>
<accession>A0A425Y2M3</accession>
<dbReference type="GO" id="GO:0003747">
    <property type="term" value="F:translation release factor activity"/>
    <property type="evidence" value="ECO:0007669"/>
    <property type="project" value="InterPro"/>
</dbReference>
<sequence>MHLPITNQDSFIREFKFQTSRSSGPGGQHVNKVSSRVELRFNVQESQLLSDDDKEIVYNKLATRISQEGILSIVVQADRSQLKNKQSAIEKFFDLLTQAFTPVKKRRPTKPSHRARERRLQAKRLGSEKKTRRRSSDWDE</sequence>
<gene>
    <name evidence="4" type="ORF">DWB61_07565</name>
</gene>
<dbReference type="PANTHER" id="PTHR47814:SF1">
    <property type="entry name" value="PEPTIDYL-TRNA HYDROLASE ARFB"/>
    <property type="match status" value="1"/>
</dbReference>
<dbReference type="Proteomes" id="UP000285794">
    <property type="component" value="Unassembled WGS sequence"/>
</dbReference>
<comment type="caution">
    <text evidence="4">The sequence shown here is derived from an EMBL/GenBank/DDBJ whole genome shotgun (WGS) entry which is preliminary data.</text>
</comment>
<dbReference type="Gene3D" id="3.30.160.20">
    <property type="match status" value="1"/>
</dbReference>